<dbReference type="Proteomes" id="UP000077177">
    <property type="component" value="Chromosome"/>
</dbReference>
<sequence>MYPLNTAQDLTLLINDIEDRPVVMLGEASHGTHEYYTWRTAISKRLIQEEGFRFIAVEGDWPDCYKINRFVKGYKDGGNNIREVLGAFDRWPTWMWANWEIAALAEWLREYNQHLPQNQKVGFYGLDVYSLWDSMREMVLYLEKEDPQAAQVAKKAIRCFEPYEDNEHAYARVSLTELSCRDKVLALLKEVRSKAVFLDGDPEAGFNTEQNALIAVNAEKYYRSMMSFDNESWNVRDTHMMETLDRLMRFHGDNAKGIVWEHNTHIGDARATSMKRAGMINIGQLAREQYGINKVYLVGFGSYQGSVIAGDEWGAPMQELDVPKAREGSVEHTLHRQSTANRYLLFNEPEVGKQYSEAINHRAIGVVYNPAHERYGNYVPSVMSQRYDAFIYLDETQALHPLHLQPHSEKMPETYPFGY</sequence>
<dbReference type="InterPro" id="IPR014622">
    <property type="entry name" value="UCP036794_erythomycin"/>
</dbReference>
<dbReference type="Gene3D" id="3.40.1660.10">
    <property type="entry name" value="EreA-like (biosynthetic domain)"/>
    <property type="match status" value="1"/>
</dbReference>
<dbReference type="OrthoDB" id="9810066at2"/>
<dbReference type="InterPro" id="IPR052036">
    <property type="entry name" value="Hydrolase/PRTase-associated"/>
</dbReference>
<evidence type="ECO:0000313" key="1">
    <source>
        <dbReference type="EMBL" id="ANE49875.1"/>
    </source>
</evidence>
<dbReference type="PATRIC" id="fig|1492898.3.peg.1005"/>
<dbReference type="KEGG" id="fla:SY85_04595"/>
<proteinExistence type="predicted"/>
<keyword evidence="2" id="KW-1185">Reference proteome</keyword>
<dbReference type="RefSeq" id="WP_066402019.1">
    <property type="nucleotide sequence ID" value="NZ_CP011390.1"/>
</dbReference>
<dbReference type="CDD" id="cd14728">
    <property type="entry name" value="Ere-like"/>
    <property type="match status" value="1"/>
</dbReference>
<reference evidence="2" key="1">
    <citation type="submission" date="2015-01" db="EMBL/GenBank/DDBJ databases">
        <title>Flavisolibacter sp./LCS9/ whole genome sequencing.</title>
        <authorList>
            <person name="Kim M.K."/>
            <person name="Srinivasan S."/>
            <person name="Lee J.-J."/>
        </authorList>
    </citation>
    <scope>NUCLEOTIDE SEQUENCE [LARGE SCALE GENOMIC DNA]</scope>
    <source>
        <strain evidence="2">LCS9</strain>
    </source>
</reference>
<dbReference type="InterPro" id="IPR007815">
    <property type="entry name" value="Emycin_Estase"/>
</dbReference>
<dbReference type="PANTHER" id="PTHR31299">
    <property type="entry name" value="ESTERASE, PUTATIVE (AFU_ORTHOLOGUE AFUA_1G05850)-RELATED"/>
    <property type="match status" value="1"/>
</dbReference>
<gene>
    <name evidence="1" type="ORF">SY85_04595</name>
</gene>
<dbReference type="Gene3D" id="3.30.1870.10">
    <property type="entry name" value="EreA-like, domain 2"/>
    <property type="match status" value="1"/>
</dbReference>
<keyword evidence="1" id="KW-0808">Transferase</keyword>
<dbReference type="Pfam" id="PF05139">
    <property type="entry name" value="Erythro_esteras"/>
    <property type="match status" value="1"/>
</dbReference>
<reference evidence="1 2" key="2">
    <citation type="journal article" date="2016" name="Int. J. Syst. Evol. Microbiol.">
        <title>Flavisolibacter tropicus sp. nov., isolated from tropical soil.</title>
        <authorList>
            <person name="Lee J.J."/>
            <person name="Kang M.S."/>
            <person name="Kim G.S."/>
            <person name="Lee C.S."/>
            <person name="Lim S."/>
            <person name="Lee J."/>
            <person name="Roh S.H."/>
            <person name="Kang H."/>
            <person name="Ha J.M."/>
            <person name="Bae S."/>
            <person name="Jung H.Y."/>
            <person name="Kim M.K."/>
        </authorList>
    </citation>
    <scope>NUCLEOTIDE SEQUENCE [LARGE SCALE GENOMIC DNA]</scope>
    <source>
        <strain evidence="1 2">LCS9</strain>
    </source>
</reference>
<keyword evidence="1" id="KW-0489">Methyltransferase</keyword>
<accession>A0A172TS15</accession>
<dbReference type="SUPFAM" id="SSF159501">
    <property type="entry name" value="EreA/ChaN-like"/>
    <property type="match status" value="1"/>
</dbReference>
<protein>
    <submittedName>
        <fullName evidence="1">Protein-L-isoaspartate O-methyltransferase</fullName>
    </submittedName>
</protein>
<dbReference type="AlphaFoldDB" id="A0A172TS15"/>
<organism evidence="1 2">
    <name type="scientific">Flavisolibacter tropicus</name>
    <dbReference type="NCBI Taxonomy" id="1492898"/>
    <lineage>
        <taxon>Bacteria</taxon>
        <taxon>Pseudomonadati</taxon>
        <taxon>Bacteroidota</taxon>
        <taxon>Chitinophagia</taxon>
        <taxon>Chitinophagales</taxon>
        <taxon>Chitinophagaceae</taxon>
        <taxon>Flavisolibacter</taxon>
    </lineage>
</organism>
<dbReference type="GO" id="GO:0032259">
    <property type="term" value="P:methylation"/>
    <property type="evidence" value="ECO:0007669"/>
    <property type="project" value="UniProtKB-KW"/>
</dbReference>
<name>A0A172TS15_9BACT</name>
<dbReference type="PANTHER" id="PTHR31299:SF0">
    <property type="entry name" value="ESTERASE, PUTATIVE (AFU_ORTHOLOGUE AFUA_1G05850)-RELATED"/>
    <property type="match status" value="1"/>
</dbReference>
<dbReference type="GO" id="GO:0008168">
    <property type="term" value="F:methyltransferase activity"/>
    <property type="evidence" value="ECO:0007669"/>
    <property type="project" value="UniProtKB-KW"/>
</dbReference>
<dbReference type="PIRSF" id="PIRSF036794">
    <property type="entry name" value="UCP_erythr_ester"/>
    <property type="match status" value="1"/>
</dbReference>
<evidence type="ECO:0000313" key="2">
    <source>
        <dbReference type="Proteomes" id="UP000077177"/>
    </source>
</evidence>
<dbReference type="EMBL" id="CP011390">
    <property type="protein sequence ID" value="ANE49875.1"/>
    <property type="molecule type" value="Genomic_DNA"/>
</dbReference>
<dbReference type="STRING" id="1492898.SY85_04595"/>
<dbReference type="GO" id="GO:0046677">
    <property type="term" value="P:response to antibiotic"/>
    <property type="evidence" value="ECO:0007669"/>
    <property type="project" value="InterPro"/>
</dbReference>